<geneLocation type="mitochondrion" evidence="1"/>
<dbReference type="AlphaFoldDB" id="A0A117NGJ1"/>
<accession>A0A117NGJ1</accession>
<keyword evidence="1" id="KW-0496">Mitochondrion</keyword>
<comment type="caution">
    <text evidence="1">The sequence shown here is derived from an EMBL/GenBank/DDBJ whole genome shotgun (WGS) entry which is preliminary data.</text>
</comment>
<gene>
    <name evidence="1" type="ORF">ABT39_MTgene6333</name>
</gene>
<evidence type="ECO:0000313" key="1">
    <source>
        <dbReference type="EMBL" id="KUM46878.1"/>
    </source>
</evidence>
<reference evidence="1" key="1">
    <citation type="journal article" date="2015" name="Genome Biol. Evol.">
        <title>Organellar Genomes of White Spruce (Picea glauca): Assembly and Annotation.</title>
        <authorList>
            <person name="Jackman S.D."/>
            <person name="Warren R.L."/>
            <person name="Gibb E.A."/>
            <person name="Vandervalk B.P."/>
            <person name="Mohamadi H."/>
            <person name="Chu J."/>
            <person name="Raymond A."/>
            <person name="Pleasance S."/>
            <person name="Coope R."/>
            <person name="Wildung M.R."/>
            <person name="Ritland C.E."/>
            <person name="Bousquet J."/>
            <person name="Jones S.J."/>
            <person name="Bohlmann J."/>
            <person name="Birol I."/>
        </authorList>
    </citation>
    <scope>NUCLEOTIDE SEQUENCE [LARGE SCALE GENOMIC DNA]</scope>
    <source>
        <tissue evidence="1">Flushing bud</tissue>
    </source>
</reference>
<sequence length="59" mass="6920">MKKIDPDRASFLNPNHTHDKIDRRSLIAATLSTFSCNNEIRFDASHPFRPLTAFEQYQR</sequence>
<proteinExistence type="predicted"/>
<protein>
    <submittedName>
        <fullName evidence="1">Uncharacterized protein</fullName>
    </submittedName>
</protein>
<dbReference type="EMBL" id="LKAM01000009">
    <property type="protein sequence ID" value="KUM46878.1"/>
    <property type="molecule type" value="Genomic_DNA"/>
</dbReference>
<organism evidence="1">
    <name type="scientific">Picea glauca</name>
    <name type="common">White spruce</name>
    <name type="synonym">Pinus glauca</name>
    <dbReference type="NCBI Taxonomy" id="3330"/>
    <lineage>
        <taxon>Eukaryota</taxon>
        <taxon>Viridiplantae</taxon>
        <taxon>Streptophyta</taxon>
        <taxon>Embryophyta</taxon>
        <taxon>Tracheophyta</taxon>
        <taxon>Spermatophyta</taxon>
        <taxon>Pinopsida</taxon>
        <taxon>Pinidae</taxon>
        <taxon>Conifers I</taxon>
        <taxon>Pinales</taxon>
        <taxon>Pinaceae</taxon>
        <taxon>Picea</taxon>
    </lineage>
</organism>
<name>A0A117NGJ1_PICGL</name>